<evidence type="ECO:0000256" key="7">
    <source>
        <dbReference type="ARBA" id="ARBA00034551"/>
    </source>
</evidence>
<gene>
    <name evidence="12" type="ORF">D0862_01161</name>
</gene>
<keyword evidence="6 8" id="KW-0560">Oxidoreductase</keyword>
<feature type="region of interest" description="Disordered" evidence="9">
    <location>
        <begin position="349"/>
        <end position="377"/>
    </location>
</feature>
<evidence type="ECO:0000313" key="12">
    <source>
        <dbReference type="EMBL" id="RMZ16647.1"/>
    </source>
</evidence>
<feature type="compositionally biased region" description="Low complexity" evidence="9">
    <location>
        <begin position="470"/>
        <end position="479"/>
    </location>
</feature>
<feature type="region of interest" description="Disordered" evidence="9">
    <location>
        <begin position="462"/>
        <end position="506"/>
    </location>
</feature>
<keyword evidence="10" id="KW-0812">Transmembrane</keyword>
<comment type="cofactor">
    <cofactor evidence="1">
        <name>NAD(+)</name>
        <dbReference type="ChEBI" id="CHEBI:57540"/>
    </cofactor>
</comment>
<dbReference type="InterPro" id="IPR014105">
    <property type="entry name" value="Carotenoid/retinoid_OxRdtase"/>
</dbReference>
<dbReference type="PANTHER" id="PTHR43734:SF1">
    <property type="entry name" value="PHYTOENE DESATURASE"/>
    <property type="match status" value="1"/>
</dbReference>
<evidence type="ECO:0000256" key="4">
    <source>
        <dbReference type="ARBA" id="ARBA00013293"/>
    </source>
</evidence>
<dbReference type="InterPro" id="IPR036188">
    <property type="entry name" value="FAD/NAD-bd_sf"/>
</dbReference>
<proteinExistence type="inferred from homology"/>
<dbReference type="PANTHER" id="PTHR43734">
    <property type="entry name" value="PHYTOENE DESATURASE"/>
    <property type="match status" value="1"/>
</dbReference>
<evidence type="ECO:0000256" key="6">
    <source>
        <dbReference type="ARBA" id="ARBA00023002"/>
    </source>
</evidence>
<dbReference type="Proteomes" id="UP000281468">
    <property type="component" value="Unassembled WGS sequence"/>
</dbReference>
<dbReference type="FunFam" id="3.50.50.60:FF:000171">
    <property type="entry name" value="zeta-carotene-forming phytoene desaturase"/>
    <property type="match status" value="1"/>
</dbReference>
<evidence type="ECO:0000256" key="5">
    <source>
        <dbReference type="ARBA" id="ARBA00022746"/>
    </source>
</evidence>
<dbReference type="EMBL" id="QWIQ01000017">
    <property type="protein sequence ID" value="RMZ16647.1"/>
    <property type="molecule type" value="Genomic_DNA"/>
</dbReference>
<comment type="similarity">
    <text evidence="3 8">Belongs to the carotenoid/retinoid oxidoreductase family.</text>
</comment>
<evidence type="ECO:0000256" key="10">
    <source>
        <dbReference type="SAM" id="Phobius"/>
    </source>
</evidence>
<keyword evidence="10" id="KW-1133">Transmembrane helix</keyword>
<dbReference type="GO" id="GO:0016166">
    <property type="term" value="F:phytoene dehydrogenase activity"/>
    <property type="evidence" value="ECO:0007669"/>
    <property type="project" value="UniProtKB-ARBA"/>
</dbReference>
<evidence type="ECO:0000259" key="11">
    <source>
        <dbReference type="Pfam" id="PF01593"/>
    </source>
</evidence>
<protein>
    <recommendedName>
        <fullName evidence="4">Phytoene desaturase</fullName>
    </recommendedName>
    <alternativeName>
        <fullName evidence="7">Phytoene desaturase (3,4-didehydrolycopene-forming)</fullName>
    </alternativeName>
</protein>
<dbReference type="Pfam" id="PF01593">
    <property type="entry name" value="Amino_oxidase"/>
    <property type="match status" value="1"/>
</dbReference>
<dbReference type="InterPro" id="IPR008150">
    <property type="entry name" value="Phytoene_DH_bac_CS"/>
</dbReference>
<evidence type="ECO:0000256" key="8">
    <source>
        <dbReference type="RuleBase" id="RU362075"/>
    </source>
</evidence>
<dbReference type="VEuPathDB" id="FungiDB:BTJ68_07227"/>
<feature type="transmembrane region" description="Helical" evidence="10">
    <location>
        <begin position="675"/>
        <end position="698"/>
    </location>
</feature>
<keyword evidence="10" id="KW-0472">Membrane</keyword>
<dbReference type="AlphaFoldDB" id="A0A3M7HTQ8"/>
<evidence type="ECO:0000256" key="2">
    <source>
        <dbReference type="ARBA" id="ARBA00004829"/>
    </source>
</evidence>
<feature type="domain" description="Amine oxidase" evidence="11">
    <location>
        <begin position="66"/>
        <end position="333"/>
    </location>
</feature>
<evidence type="ECO:0000313" key="13">
    <source>
        <dbReference type="Proteomes" id="UP000281468"/>
    </source>
</evidence>
<dbReference type="GO" id="GO:0016117">
    <property type="term" value="P:carotenoid biosynthetic process"/>
    <property type="evidence" value="ECO:0007669"/>
    <property type="project" value="UniProtKB-KW"/>
</dbReference>
<keyword evidence="5 8" id="KW-0125">Carotenoid biosynthesis</keyword>
<sequence length="699" mass="76652">MSLAAHVKVIDSPIPPNPPIPQLPTAHHAPLSPPPHLLPPNLTMPSSSDPKPLRPTALVIGAGVGGTSTAARLAHAGYSVTVLEKNPFTGGRCSLLFSPDHLYRFDQGPSLLLLPRLFHQTFRELDTSLAAEGVELRKCEPNYRIHFGDGEAFEMGSDLAGMKREIEKWEGKEGFERYLDFLAESGRHYELSVEHVLLKNFESLAGMVRWSFLKQLFTLHPFESIWTRAGKFFWTERLRRVFTFGSMYMGMSPFDAPGTYSLLQYTELAEGIWYPVGGFHRVVQALVDVGERKGVEFRLGTAVERIVLSEDGAKVVGVQTEEGEVLKADVVVNNSDLVYAYTNLLGEASSSREEGEGDTTSIASQPAPPTPYAKSLANRPASCSSISFYWGLSRTVPELGAHNIFLADEYKESFDSIFKRHLIPDEPSFYVNVPSRVDASAAPEGTDSVVVLVPVGHLIDVPAGEGDTGTPHTNNTPPNAVQTNGDIKHASPASQPGLHPSPDSQDWPAMIALARRTILTTIQQRTGVDLAPLIVHEQTNDPLTWKRKFNLDRGAILGLSHSFFNVLSFRPSTRARRPSPILDGHFGAGVLGRLVELVGDLVRGNPSIEGLYMVGASAHPGTGVPICLAGGKMVAEQVLDDRGCAVPWRRDEREGEGARGKGLDKVDRPWWLDSWGQWMGIWGALVVLLWSWVLFGLVW</sequence>
<organism evidence="12 13">
    <name type="scientific">Hortaea werneckii</name>
    <name type="common">Black yeast</name>
    <name type="synonym">Cladosporium werneckii</name>
    <dbReference type="NCBI Taxonomy" id="91943"/>
    <lineage>
        <taxon>Eukaryota</taxon>
        <taxon>Fungi</taxon>
        <taxon>Dikarya</taxon>
        <taxon>Ascomycota</taxon>
        <taxon>Pezizomycotina</taxon>
        <taxon>Dothideomycetes</taxon>
        <taxon>Dothideomycetidae</taxon>
        <taxon>Mycosphaerellales</taxon>
        <taxon>Teratosphaeriaceae</taxon>
        <taxon>Hortaea</taxon>
    </lineage>
</organism>
<reference evidence="12 13" key="1">
    <citation type="journal article" date="2018" name="BMC Genomics">
        <title>Genomic evidence for intraspecific hybridization in a clonal and extremely halotolerant yeast.</title>
        <authorList>
            <person name="Gostincar C."/>
            <person name="Stajich J.E."/>
            <person name="Zupancic J."/>
            <person name="Zalar P."/>
            <person name="Gunde-Cimerman N."/>
        </authorList>
    </citation>
    <scope>NUCLEOTIDE SEQUENCE [LARGE SCALE GENOMIC DNA]</scope>
    <source>
        <strain evidence="12 13">EXF-171</strain>
    </source>
</reference>
<name>A0A3M7HTQ8_HORWE</name>
<dbReference type="PROSITE" id="PS00982">
    <property type="entry name" value="PHYTOENE_DH"/>
    <property type="match status" value="1"/>
</dbReference>
<dbReference type="InterPro" id="IPR002937">
    <property type="entry name" value="Amino_oxidase"/>
</dbReference>
<dbReference type="Gene3D" id="3.50.50.60">
    <property type="entry name" value="FAD/NAD(P)-binding domain"/>
    <property type="match status" value="2"/>
</dbReference>
<dbReference type="NCBIfam" id="TIGR02734">
    <property type="entry name" value="crtI_fam"/>
    <property type="match status" value="1"/>
</dbReference>
<comment type="caution">
    <text evidence="12">The sequence shown here is derived from an EMBL/GenBank/DDBJ whole genome shotgun (WGS) entry which is preliminary data.</text>
</comment>
<accession>A0A3M7HTQ8</accession>
<feature type="region of interest" description="Disordered" evidence="9">
    <location>
        <begin position="14"/>
        <end position="51"/>
    </location>
</feature>
<comment type="pathway">
    <text evidence="2 8">Carotenoid biosynthesis.</text>
</comment>
<dbReference type="SUPFAM" id="SSF51905">
    <property type="entry name" value="FAD/NAD(P)-binding domain"/>
    <property type="match status" value="1"/>
</dbReference>
<evidence type="ECO:0000256" key="9">
    <source>
        <dbReference type="SAM" id="MobiDB-lite"/>
    </source>
</evidence>
<evidence type="ECO:0000256" key="3">
    <source>
        <dbReference type="ARBA" id="ARBA00006046"/>
    </source>
</evidence>
<evidence type="ECO:0000256" key="1">
    <source>
        <dbReference type="ARBA" id="ARBA00001911"/>
    </source>
</evidence>